<name>G2XPS0_BOTF4</name>
<proteinExistence type="inferred from homology"/>
<dbReference type="HOGENOM" id="CLU_040660_1_0_1"/>
<dbReference type="FunCoup" id="G2XPS0">
    <property type="interactions" value="28"/>
</dbReference>
<keyword evidence="2" id="KW-0472">Membrane</keyword>
<evidence type="ECO:0000313" key="4">
    <source>
        <dbReference type="Proteomes" id="UP000008177"/>
    </source>
</evidence>
<dbReference type="Proteomes" id="UP000008177">
    <property type="component" value="Unplaced contigs"/>
</dbReference>
<gene>
    <name evidence="3" type="ORF">BofuT4_P071040.1</name>
</gene>
<keyword evidence="2" id="KW-0812">Transmembrane</keyword>
<sequence length="310" mass="35622">MTIIYDAVLSYLTWPWTLVIILLILNFKNIPWMWHARFLRSLLDCLVFGRNKPDQLTPDALFLPSITSTHAPLSECDYNLHKSNSTYWTDLDMSRGRLGLLLFQKGLSVFPGKDATLSILSSNSIVFRQEIKPFQSYEIWTRVLSWDHKWLYLVSHIVVKGRFKPESCFLQPQVKGRKGKSSQRPASKEQRLKGIYASAISRYVFKKGRVTVPPSKMLDHCGLLPLALPSHDANERTSRNDMMTSDSLNIRSNEHLYFDENKVQLLQAIEKRRIDALPIAQLLAGWDAVHDQFMGDTEPALGRYADLLWG</sequence>
<dbReference type="AlphaFoldDB" id="G2XPS0"/>
<feature type="transmembrane region" description="Helical" evidence="2">
    <location>
        <begin position="12"/>
        <end position="30"/>
    </location>
</feature>
<evidence type="ECO:0000313" key="3">
    <source>
        <dbReference type="EMBL" id="CCD42808.1"/>
    </source>
</evidence>
<dbReference type="InterPro" id="IPR029069">
    <property type="entry name" value="HotDog_dom_sf"/>
</dbReference>
<dbReference type="PANTHER" id="PTHR12475">
    <property type="match status" value="1"/>
</dbReference>
<dbReference type="eggNOG" id="KOG4366">
    <property type="taxonomic scope" value="Eukaryota"/>
</dbReference>
<dbReference type="EMBL" id="FQ790250">
    <property type="protein sequence ID" value="CCD42808.1"/>
    <property type="molecule type" value="Genomic_DNA"/>
</dbReference>
<evidence type="ECO:0000256" key="1">
    <source>
        <dbReference type="ARBA" id="ARBA00038476"/>
    </source>
</evidence>
<accession>G2XPS0</accession>
<comment type="similarity">
    <text evidence="1">Belongs to the lcsJ thioesterase family.</text>
</comment>
<dbReference type="Pfam" id="PF13279">
    <property type="entry name" value="4HBT_2"/>
    <property type="match status" value="1"/>
</dbReference>
<dbReference type="InParanoid" id="G2XPS0"/>
<dbReference type="PANTHER" id="PTHR12475:SF4">
    <property type="entry name" value="PROTEIN THEM6"/>
    <property type="match status" value="1"/>
</dbReference>
<evidence type="ECO:0008006" key="5">
    <source>
        <dbReference type="Google" id="ProtNLM"/>
    </source>
</evidence>
<dbReference type="SUPFAM" id="SSF54637">
    <property type="entry name" value="Thioesterase/thiol ester dehydrase-isomerase"/>
    <property type="match status" value="1"/>
</dbReference>
<dbReference type="InterPro" id="IPR051490">
    <property type="entry name" value="THEM6_lcsJ_thioesterase"/>
</dbReference>
<keyword evidence="2" id="KW-1133">Transmembrane helix</keyword>
<evidence type="ECO:0000256" key="2">
    <source>
        <dbReference type="SAM" id="Phobius"/>
    </source>
</evidence>
<protein>
    <recommendedName>
        <fullName evidence="5">Capsule polysaccharide biosynthesis protein</fullName>
    </recommendedName>
</protein>
<reference evidence="4" key="1">
    <citation type="journal article" date="2011" name="PLoS Genet.">
        <title>Genomic analysis of the necrotrophic fungal pathogens Sclerotinia sclerotiorum and Botrytis cinerea.</title>
        <authorList>
            <person name="Amselem J."/>
            <person name="Cuomo C.A."/>
            <person name="van Kan J.A."/>
            <person name="Viaud M."/>
            <person name="Benito E.P."/>
            <person name="Couloux A."/>
            <person name="Coutinho P.M."/>
            <person name="de Vries R.P."/>
            <person name="Dyer P.S."/>
            <person name="Fillinger S."/>
            <person name="Fournier E."/>
            <person name="Gout L."/>
            <person name="Hahn M."/>
            <person name="Kohn L."/>
            <person name="Lapalu N."/>
            <person name="Plummer K.M."/>
            <person name="Pradier J.M."/>
            <person name="Quevillon E."/>
            <person name="Sharon A."/>
            <person name="Simon A."/>
            <person name="ten Have A."/>
            <person name="Tudzynski B."/>
            <person name="Tudzynski P."/>
            <person name="Wincker P."/>
            <person name="Andrew M."/>
            <person name="Anthouard V."/>
            <person name="Beever R.E."/>
            <person name="Beffa R."/>
            <person name="Benoit I."/>
            <person name="Bouzid O."/>
            <person name="Brault B."/>
            <person name="Chen Z."/>
            <person name="Choquer M."/>
            <person name="Collemare J."/>
            <person name="Cotton P."/>
            <person name="Danchin E.G."/>
            <person name="Da Silva C."/>
            <person name="Gautier A."/>
            <person name="Giraud C."/>
            <person name="Giraud T."/>
            <person name="Gonzalez C."/>
            <person name="Grossetete S."/>
            <person name="Guldener U."/>
            <person name="Henrissat B."/>
            <person name="Howlett B.J."/>
            <person name="Kodira C."/>
            <person name="Kretschmer M."/>
            <person name="Lappartient A."/>
            <person name="Leroch M."/>
            <person name="Levis C."/>
            <person name="Mauceli E."/>
            <person name="Neuveglise C."/>
            <person name="Oeser B."/>
            <person name="Pearson M."/>
            <person name="Poulain J."/>
            <person name="Poussereau N."/>
            <person name="Quesneville H."/>
            <person name="Rascle C."/>
            <person name="Schumacher J."/>
            <person name="Segurens B."/>
            <person name="Sexton A."/>
            <person name="Silva E."/>
            <person name="Sirven C."/>
            <person name="Soanes D.M."/>
            <person name="Talbot N.J."/>
            <person name="Templeton M."/>
            <person name="Yandava C."/>
            <person name="Yarden O."/>
            <person name="Zeng Q."/>
            <person name="Rollins J.A."/>
            <person name="Lebrun M.H."/>
            <person name="Dickman M."/>
        </authorList>
    </citation>
    <scope>NUCLEOTIDE SEQUENCE [LARGE SCALE GENOMIC DNA]</scope>
    <source>
        <strain evidence="4">T4</strain>
    </source>
</reference>
<organism evidence="3 4">
    <name type="scientific">Botryotinia fuckeliana (strain T4)</name>
    <name type="common">Noble rot fungus</name>
    <name type="synonym">Botrytis cinerea</name>
    <dbReference type="NCBI Taxonomy" id="999810"/>
    <lineage>
        <taxon>Eukaryota</taxon>
        <taxon>Fungi</taxon>
        <taxon>Dikarya</taxon>
        <taxon>Ascomycota</taxon>
        <taxon>Pezizomycotina</taxon>
        <taxon>Leotiomycetes</taxon>
        <taxon>Helotiales</taxon>
        <taxon>Sclerotiniaceae</taxon>
        <taxon>Botrytis</taxon>
    </lineage>
</organism>